<feature type="region of interest" description="Disordered" evidence="2">
    <location>
        <begin position="619"/>
        <end position="682"/>
    </location>
</feature>
<name>A0A9W7C6E5_9STRA</name>
<evidence type="ECO:0000313" key="5">
    <source>
        <dbReference type="Proteomes" id="UP001165085"/>
    </source>
</evidence>
<feature type="coiled-coil region" evidence="1">
    <location>
        <begin position="102"/>
        <end position="147"/>
    </location>
</feature>
<evidence type="ECO:0000256" key="1">
    <source>
        <dbReference type="SAM" id="Coils"/>
    </source>
</evidence>
<protein>
    <recommendedName>
        <fullName evidence="3">EF-hand domain-containing protein</fullName>
    </recommendedName>
</protein>
<feature type="compositionally biased region" description="Acidic residues" evidence="2">
    <location>
        <begin position="747"/>
        <end position="759"/>
    </location>
</feature>
<feature type="compositionally biased region" description="Low complexity" evidence="2">
    <location>
        <begin position="653"/>
        <end position="665"/>
    </location>
</feature>
<evidence type="ECO:0000256" key="2">
    <source>
        <dbReference type="SAM" id="MobiDB-lite"/>
    </source>
</evidence>
<dbReference type="InterPro" id="IPR002048">
    <property type="entry name" value="EF_hand_dom"/>
</dbReference>
<accession>A0A9W7C6E5</accession>
<keyword evidence="1" id="KW-0175">Coiled coil</keyword>
<feature type="region of interest" description="Disordered" evidence="2">
    <location>
        <begin position="176"/>
        <end position="197"/>
    </location>
</feature>
<feature type="compositionally biased region" description="Polar residues" evidence="2">
    <location>
        <begin position="180"/>
        <end position="194"/>
    </location>
</feature>
<feature type="compositionally biased region" description="Basic and acidic residues" evidence="2">
    <location>
        <begin position="917"/>
        <end position="937"/>
    </location>
</feature>
<comment type="caution">
    <text evidence="4">The sequence shown here is derived from an EMBL/GenBank/DDBJ whole genome shotgun (WGS) entry which is preliminary data.</text>
</comment>
<organism evidence="4 5">
    <name type="scientific">Triparma strigata</name>
    <dbReference type="NCBI Taxonomy" id="1606541"/>
    <lineage>
        <taxon>Eukaryota</taxon>
        <taxon>Sar</taxon>
        <taxon>Stramenopiles</taxon>
        <taxon>Ochrophyta</taxon>
        <taxon>Bolidophyceae</taxon>
        <taxon>Parmales</taxon>
        <taxon>Triparmaceae</taxon>
        <taxon>Triparma</taxon>
    </lineage>
</organism>
<feature type="compositionally biased region" description="Basic residues" evidence="2">
    <location>
        <begin position="305"/>
        <end position="315"/>
    </location>
</feature>
<dbReference type="Proteomes" id="UP001165085">
    <property type="component" value="Unassembled WGS sequence"/>
</dbReference>
<dbReference type="InterPro" id="IPR018247">
    <property type="entry name" value="EF_Hand_1_Ca_BS"/>
</dbReference>
<feature type="compositionally biased region" description="Pro residues" evidence="2">
    <location>
        <begin position="321"/>
        <end position="330"/>
    </location>
</feature>
<evidence type="ECO:0000259" key="3">
    <source>
        <dbReference type="PROSITE" id="PS50222"/>
    </source>
</evidence>
<sequence length="1195" mass="137078">MSLNQAKPTIINDSFHKKAMQWQSRLKDELAVNRIAKNNQKLDECSFRPNLHLHILNAEKDDRTNHELFKYRWSDETHHHSDVAQKRCEEMYEEGLRKAALVDQIQKEAKRIREEAELEECTFQPTVFKLQQAKKAKEERMRQKELKLKGKSALPGRVSPNISVDTVDTFTRLAFDPRQHSNNSPQKNPVTRWNNGKKKKTAEFEADFLVRQNKFAEIREERLKKTENELDNKLFRPARGKGHWLKSYARSKKMAHQYLEGGEAEKLKLRTPSFWDRPGWARGQSVWGEANARKRGLIDEDKSKGNKNRNRKAPAKMKPPSEAPPPPPPSFAGQTKPKIPKSAPDPSSPTIYQSNLHQKLLEHGVPIPPVNFKMTQDTIDAFLDFCIFVYSTDESNKENPGNGKIALSDILEFFLISQRSFYRYNNHPVADGIENLLCQLSTLIFKGFESGPEEWLNCLKTKGTAVDEMHISEADFSASVNLMLSHTNMTSSAVGQALNEVGISIIVGYLSEVSSVLLRDGDSRIISGLVLIDIVNHYYMEDEQLLKRKEEVEASAANIELGLARRGIDVMRMFSAEDLDRDGALTFEEVRRSLLKIKEVLDVQHDHADLVRAMSGLTTETLDDTADDTVEEPENEEEAEAAPKSKHNQLKVSTTRTQRTTSQFFDDSPRGPQSPLASTRSVRALSAAASVVSHRDASGLQPLHMTRREHRQTGLFDKVMGLLNDHSAVIDERKRMFQPVTNHTTYEESESEDESEAESESSPLMSSFMDRLGMDAAEEESPRRKKKKSKKRKARNDKTVDSNIADLSSIQSADGSATSRPKPKNKPKILTTGAHSHEDEFHKLHKERASLKKERMLAMFEAVIPNRVDETMIQEEKEAMGGVVVGNFPQPNNHPTFEEQQQQVHRLARPLPKNKWVEPEPVKRGYENTKGRQRPDPEADPEVLNKYNKKIDKKEIEQWVKRQYDFMLMKKVKDEQLYEENIKEQVEHKFQVSDASLAMCHMKEAEKHDIFDDLYKEGVQYVKERRKDAGTPTTFTVGRSQEGKGIRDTKGDWLALKPISDESMKPSQYSHKPTKHLENAVTVEILSAKKREKNSFMRPLTPPDDIVYPFSPKMNEYSEDIIQRDHSYNYQRKEEWRVQQWVKKTKELRSAEKKVVAKQLTEFTDAVPKTLETSPRKRNIKTIRQIAETMQQDLL</sequence>
<proteinExistence type="predicted"/>
<reference evidence="5" key="1">
    <citation type="journal article" date="2023" name="Commun. Biol.">
        <title>Genome analysis of Parmales, the sister group of diatoms, reveals the evolutionary specialization of diatoms from phago-mixotrophs to photoautotrophs.</title>
        <authorList>
            <person name="Ban H."/>
            <person name="Sato S."/>
            <person name="Yoshikawa S."/>
            <person name="Yamada K."/>
            <person name="Nakamura Y."/>
            <person name="Ichinomiya M."/>
            <person name="Sato N."/>
            <person name="Blanc-Mathieu R."/>
            <person name="Endo H."/>
            <person name="Kuwata A."/>
            <person name="Ogata H."/>
        </authorList>
    </citation>
    <scope>NUCLEOTIDE SEQUENCE [LARGE SCALE GENOMIC DNA]</scope>
    <source>
        <strain evidence="5">NIES 3701</strain>
    </source>
</reference>
<feature type="region of interest" description="Disordered" evidence="2">
    <location>
        <begin position="292"/>
        <end position="352"/>
    </location>
</feature>
<feature type="compositionally biased region" description="Polar residues" evidence="2">
    <location>
        <begin position="801"/>
        <end position="819"/>
    </location>
</feature>
<dbReference type="OrthoDB" id="207308at2759"/>
<feature type="region of interest" description="Disordered" evidence="2">
    <location>
        <begin position="917"/>
        <end position="942"/>
    </location>
</feature>
<evidence type="ECO:0000313" key="4">
    <source>
        <dbReference type="EMBL" id="GMI00847.1"/>
    </source>
</evidence>
<feature type="domain" description="EF-hand" evidence="3">
    <location>
        <begin position="565"/>
        <end position="600"/>
    </location>
</feature>
<dbReference type="PROSITE" id="PS50222">
    <property type="entry name" value="EF_HAND_2"/>
    <property type="match status" value="1"/>
</dbReference>
<keyword evidence="5" id="KW-1185">Reference proteome</keyword>
<dbReference type="EMBL" id="BRXY01000572">
    <property type="protein sequence ID" value="GMI00847.1"/>
    <property type="molecule type" value="Genomic_DNA"/>
</dbReference>
<dbReference type="AlphaFoldDB" id="A0A9W7C6E5"/>
<dbReference type="GO" id="GO:0005509">
    <property type="term" value="F:calcium ion binding"/>
    <property type="evidence" value="ECO:0007669"/>
    <property type="project" value="InterPro"/>
</dbReference>
<feature type="region of interest" description="Disordered" evidence="2">
    <location>
        <begin position="734"/>
        <end position="833"/>
    </location>
</feature>
<feature type="compositionally biased region" description="Acidic residues" evidence="2">
    <location>
        <begin position="621"/>
        <end position="640"/>
    </location>
</feature>
<feature type="compositionally biased region" description="Basic residues" evidence="2">
    <location>
        <begin position="783"/>
        <end position="795"/>
    </location>
</feature>
<dbReference type="PROSITE" id="PS00018">
    <property type="entry name" value="EF_HAND_1"/>
    <property type="match status" value="1"/>
</dbReference>
<gene>
    <name evidence="4" type="ORF">TrST_g5040</name>
</gene>